<sequence length="435" mass="49706">MKPLLLAATTCLLFMRRGLGDFMPFEYVCDFTFNPLTSVEPTLKGKNGSYEEIGCTINNPSINDYIAMICPKKTEEKYGDIELVPANCFESHLYSPYKSQSNEDYTEQIGIEKGLAISKSFKNFDLRIFVIPNVYKKNKTIYCRCDNKKTKKKIDGNNSSSNNNTIGKIGLVKIILHNKNDKPKGIDLTGENTLSELEITGSTFNKIINIKENEIIHFRYPENTKIESKQCDNLINTKFSLPLNTHISVRTPSVFLSNINCKVEITVSEKKIYYITLKSDKTEYIDGCDFTKPYGEGLFKNGFLLNNIDNEKICTVNINFKKKNIVAGLKCPYKLIPTYCFRHVLYQKDFINEKKFETFLLDDILLTKDIEYYKNINQNAYIVGFPTKPLKSATIRCICEQGDKKGIMEIQIASSQFSFLSILLLLFIISVLSMC</sequence>
<evidence type="ECO:0000256" key="8">
    <source>
        <dbReference type="SAM" id="Phobius"/>
    </source>
</evidence>
<protein>
    <submittedName>
        <fullName evidence="11">6-cysteine protein</fullName>
    </submittedName>
</protein>
<evidence type="ECO:0000256" key="4">
    <source>
        <dbReference type="ARBA" id="ARBA00022729"/>
    </source>
</evidence>
<comment type="subcellular location">
    <subcellularLocation>
        <location evidence="1">Cell membrane</location>
    </subcellularLocation>
    <subcellularLocation>
        <location evidence="2">Cell surface</location>
    </subcellularLocation>
</comment>
<feature type="domain" description="6-Cys" evidence="10">
    <location>
        <begin position="284"/>
        <end position="422"/>
    </location>
</feature>
<dbReference type="Gene3D" id="2.60.40.2860">
    <property type="match status" value="2"/>
</dbReference>
<evidence type="ECO:0000256" key="6">
    <source>
        <dbReference type="ARBA" id="ARBA00023157"/>
    </source>
</evidence>
<dbReference type="PROSITE" id="PS51701">
    <property type="entry name" value="6_CYS"/>
    <property type="match status" value="2"/>
</dbReference>
<keyword evidence="6" id="KW-1015">Disulfide bond</keyword>
<reference evidence="14" key="3">
    <citation type="submission" date="2016-05" db="EMBL/GenBank/DDBJ databases">
        <authorList>
            <person name="Naeem R."/>
        </authorList>
    </citation>
    <scope>NUCLEOTIDE SEQUENCE [LARGE SCALE GENOMIC DNA]</scope>
</reference>
<feature type="domain" description="6-Cys" evidence="10">
    <location>
        <begin position="25"/>
        <end position="179"/>
    </location>
</feature>
<gene>
    <name evidence="11" type="ORF">POVWA1_041210</name>
    <name evidence="12" type="ORF">POVWA2_039790</name>
</gene>
<evidence type="ECO:0000313" key="13">
    <source>
        <dbReference type="Proteomes" id="UP000078550"/>
    </source>
</evidence>
<proteinExistence type="predicted"/>
<dbReference type="EMBL" id="FLRE01000153">
    <property type="protein sequence ID" value="SBT40471.1"/>
    <property type="molecule type" value="Genomic_DNA"/>
</dbReference>
<evidence type="ECO:0000313" key="11">
    <source>
        <dbReference type="EMBL" id="SBT40049.1"/>
    </source>
</evidence>
<feature type="chain" id="PRO_5015059943" evidence="9">
    <location>
        <begin position="21"/>
        <end position="435"/>
    </location>
</feature>
<dbReference type="GO" id="GO:0005886">
    <property type="term" value="C:plasma membrane"/>
    <property type="evidence" value="ECO:0007669"/>
    <property type="project" value="UniProtKB-SubCell"/>
</dbReference>
<evidence type="ECO:0000259" key="10">
    <source>
        <dbReference type="PROSITE" id="PS51701"/>
    </source>
</evidence>
<feature type="transmembrane region" description="Helical" evidence="8">
    <location>
        <begin position="417"/>
        <end position="434"/>
    </location>
</feature>
<dbReference type="InterPro" id="IPR038160">
    <property type="entry name" value="6_CYS_dom_sf"/>
</dbReference>
<keyword evidence="8" id="KW-1133">Transmembrane helix</keyword>
<accession>A0A1A8Z854</accession>
<evidence type="ECO:0000256" key="7">
    <source>
        <dbReference type="ARBA" id="ARBA00023180"/>
    </source>
</evidence>
<evidence type="ECO:0000313" key="14">
    <source>
        <dbReference type="Proteomes" id="UP000078555"/>
    </source>
</evidence>
<keyword evidence="4 9" id="KW-0732">Signal</keyword>
<evidence type="ECO:0000256" key="3">
    <source>
        <dbReference type="ARBA" id="ARBA00022475"/>
    </source>
</evidence>
<dbReference type="GO" id="GO:0009986">
    <property type="term" value="C:cell surface"/>
    <property type="evidence" value="ECO:0007669"/>
    <property type="project" value="UniProtKB-SubCell"/>
</dbReference>
<reference evidence="11" key="1">
    <citation type="submission" date="2016-05" db="EMBL/GenBank/DDBJ databases">
        <authorList>
            <person name="Lavstsen T."/>
            <person name="Jespersen J.S."/>
        </authorList>
    </citation>
    <scope>NUCLEOTIDE SEQUENCE [LARGE SCALE GENOMIC DNA]</scope>
</reference>
<evidence type="ECO:0000313" key="12">
    <source>
        <dbReference type="EMBL" id="SBT40471.1"/>
    </source>
</evidence>
<dbReference type="SMART" id="SM00970">
    <property type="entry name" value="s48_45"/>
    <property type="match status" value="2"/>
</dbReference>
<evidence type="ECO:0000256" key="2">
    <source>
        <dbReference type="ARBA" id="ARBA00004241"/>
    </source>
</evidence>
<keyword evidence="14" id="KW-1185">Reference proteome</keyword>
<dbReference type="Proteomes" id="UP000078555">
    <property type="component" value="Unassembled WGS sequence"/>
</dbReference>
<feature type="signal peptide" evidence="9">
    <location>
        <begin position="1"/>
        <end position="20"/>
    </location>
</feature>
<reference evidence="13" key="2">
    <citation type="submission" date="2016-05" db="EMBL/GenBank/DDBJ databases">
        <authorList>
            <person name="Naeem Raeece"/>
        </authorList>
    </citation>
    <scope>NUCLEOTIDE SEQUENCE [LARGE SCALE GENOMIC DNA]</scope>
</reference>
<organism evidence="11 14">
    <name type="scientific">Plasmodium ovale wallikeri</name>
    <dbReference type="NCBI Taxonomy" id="864142"/>
    <lineage>
        <taxon>Eukaryota</taxon>
        <taxon>Sar</taxon>
        <taxon>Alveolata</taxon>
        <taxon>Apicomplexa</taxon>
        <taxon>Aconoidasida</taxon>
        <taxon>Haemosporida</taxon>
        <taxon>Plasmodiidae</taxon>
        <taxon>Plasmodium</taxon>
        <taxon>Plasmodium (Plasmodium)</taxon>
    </lineage>
</organism>
<dbReference type="EMBL" id="FLRD01000113">
    <property type="protein sequence ID" value="SBT40049.1"/>
    <property type="molecule type" value="Genomic_DNA"/>
</dbReference>
<keyword evidence="8" id="KW-0812">Transmembrane</keyword>
<dbReference type="InterPro" id="IPR010884">
    <property type="entry name" value="6_CYS_dom"/>
</dbReference>
<keyword evidence="7" id="KW-0325">Glycoprotein</keyword>
<evidence type="ECO:0000256" key="5">
    <source>
        <dbReference type="ARBA" id="ARBA00023136"/>
    </source>
</evidence>
<keyword evidence="5 8" id="KW-0472">Membrane</keyword>
<evidence type="ECO:0000256" key="1">
    <source>
        <dbReference type="ARBA" id="ARBA00004236"/>
    </source>
</evidence>
<dbReference type="Pfam" id="PF07422">
    <property type="entry name" value="s48_45"/>
    <property type="match status" value="2"/>
</dbReference>
<name>A0A1A8Z854_PLAOA</name>
<dbReference type="AlphaFoldDB" id="A0A1A8Z854"/>
<evidence type="ECO:0000256" key="9">
    <source>
        <dbReference type="SAM" id="SignalP"/>
    </source>
</evidence>
<dbReference type="Proteomes" id="UP000078550">
    <property type="component" value="Unassembled WGS sequence"/>
</dbReference>
<keyword evidence="3" id="KW-1003">Cell membrane</keyword>